<sequence>MELLRAFCSSEACGGRRRAASSATGRHPSKPEEVQSRGSLFGHVSLRPSVVDDGELLFPPRAQGRQAPPRGSSAPRQRGAGSRLPRSPPSYYTGADFLDYSPNGSSLQPTPGSPCRAYGSGSGAAAPLAAPRAASRPLTLEPTPRLPSAASPALQRGLEPQRNEPSLNLEGCGAVSDLAQSLRR</sequence>
<feature type="region of interest" description="Disordered" evidence="1">
    <location>
        <begin position="15"/>
        <end position="184"/>
    </location>
</feature>
<dbReference type="AlphaFoldDB" id="A0A7S0BEA8"/>
<reference evidence="2" key="1">
    <citation type="submission" date="2021-01" db="EMBL/GenBank/DDBJ databases">
        <authorList>
            <person name="Corre E."/>
            <person name="Pelletier E."/>
            <person name="Niang G."/>
            <person name="Scheremetjew M."/>
            <person name="Finn R."/>
            <person name="Kale V."/>
            <person name="Holt S."/>
            <person name="Cochrane G."/>
            <person name="Meng A."/>
            <person name="Brown T."/>
            <person name="Cohen L."/>
        </authorList>
    </citation>
    <scope>NUCLEOTIDE SEQUENCE</scope>
    <source>
        <strain evidence="2">Pbaha01</strain>
    </source>
</reference>
<protein>
    <submittedName>
        <fullName evidence="2">Uncharacterized protein</fullName>
    </submittedName>
</protein>
<evidence type="ECO:0000256" key="1">
    <source>
        <dbReference type="SAM" id="MobiDB-lite"/>
    </source>
</evidence>
<name>A0A7S0BEA8_9DINO</name>
<accession>A0A7S0BEA8</accession>
<proteinExistence type="predicted"/>
<feature type="compositionally biased region" description="Low complexity" evidence="1">
    <location>
        <begin position="116"/>
        <end position="147"/>
    </location>
</feature>
<feature type="compositionally biased region" description="Low complexity" evidence="1">
    <location>
        <begin position="59"/>
        <end position="71"/>
    </location>
</feature>
<dbReference type="EMBL" id="HBEG01054571">
    <property type="protein sequence ID" value="CAD8389896.1"/>
    <property type="molecule type" value="Transcribed_RNA"/>
</dbReference>
<organism evidence="2">
    <name type="scientific">Pyrodinium bahamense</name>
    <dbReference type="NCBI Taxonomy" id="73915"/>
    <lineage>
        <taxon>Eukaryota</taxon>
        <taxon>Sar</taxon>
        <taxon>Alveolata</taxon>
        <taxon>Dinophyceae</taxon>
        <taxon>Gonyaulacales</taxon>
        <taxon>Pyrocystaceae</taxon>
        <taxon>Pyrodinium</taxon>
    </lineage>
</organism>
<gene>
    <name evidence="2" type="ORF">PBAH0796_LOCUS33264</name>
</gene>
<evidence type="ECO:0000313" key="2">
    <source>
        <dbReference type="EMBL" id="CAD8389896.1"/>
    </source>
</evidence>